<gene>
    <name evidence="1" type="ORF">B5K10_13440</name>
</gene>
<proteinExistence type="predicted"/>
<dbReference type="EMBL" id="NAOO01000016">
    <property type="protein sequence ID" value="RFB93355.1"/>
    <property type="molecule type" value="Genomic_DNA"/>
</dbReference>
<accession>A0A3E1BJM9</accession>
<sequence length="69" mass="7305">SDIADIRRGYEDPATYIIRHEGEPAIMLAAVMQSGWNGLELGKKFPIKPMEAAGYGASLAGSSSPSARP</sequence>
<name>A0A3E1BJM9_RHILT</name>
<protein>
    <submittedName>
        <fullName evidence="1">Uncharacterized protein</fullName>
    </submittedName>
</protein>
<comment type="caution">
    <text evidence="1">The sequence shown here is derived from an EMBL/GenBank/DDBJ whole genome shotgun (WGS) entry which is preliminary data.</text>
</comment>
<reference evidence="1 2" key="1">
    <citation type="submission" date="2017-03" db="EMBL/GenBank/DDBJ databases">
        <title>Genome analysis of Rhizobial strains effectives or ineffectives for nitrogen fixation isolated from bean seeds.</title>
        <authorList>
            <person name="Peralta H."/>
            <person name="Aguilar-Vera A."/>
            <person name="Mora Y."/>
            <person name="Vargas-Lagunas C."/>
            <person name="Girard L."/>
            <person name="Mora J."/>
        </authorList>
    </citation>
    <scope>NUCLEOTIDE SEQUENCE [LARGE SCALE GENOMIC DNA]</scope>
    <source>
        <strain evidence="1 2">CCGM5</strain>
    </source>
</reference>
<feature type="non-terminal residue" evidence="1">
    <location>
        <position position="1"/>
    </location>
</feature>
<dbReference type="Proteomes" id="UP000256748">
    <property type="component" value="Unassembled WGS sequence"/>
</dbReference>
<dbReference type="AlphaFoldDB" id="A0A3E1BJM9"/>
<organism evidence="1 2">
    <name type="scientific">Rhizobium leguminosarum bv. trifolii</name>
    <dbReference type="NCBI Taxonomy" id="386"/>
    <lineage>
        <taxon>Bacteria</taxon>
        <taxon>Pseudomonadati</taxon>
        <taxon>Pseudomonadota</taxon>
        <taxon>Alphaproteobacteria</taxon>
        <taxon>Hyphomicrobiales</taxon>
        <taxon>Rhizobiaceae</taxon>
        <taxon>Rhizobium/Agrobacterium group</taxon>
        <taxon>Rhizobium</taxon>
    </lineage>
</organism>
<evidence type="ECO:0000313" key="1">
    <source>
        <dbReference type="EMBL" id="RFB93355.1"/>
    </source>
</evidence>
<evidence type="ECO:0000313" key="2">
    <source>
        <dbReference type="Proteomes" id="UP000256748"/>
    </source>
</evidence>